<keyword evidence="3" id="KW-1185">Reference proteome</keyword>
<reference evidence="2" key="2">
    <citation type="submission" date="2025-09" db="UniProtKB">
        <authorList>
            <consortium name="Ensembl"/>
        </authorList>
    </citation>
    <scope>IDENTIFICATION</scope>
</reference>
<sequence>ELEKDISFLRQHSGPKNSTNLDRHSSDLYLQCSRFQTDDNQEAWSVSTVQVLNGAGVSGEGVKAGCRQTGSGQMQSSKTEGRSGTRRSVRNRIPIPFCGNDIKTSFI</sequence>
<evidence type="ECO:0000313" key="2">
    <source>
        <dbReference type="Ensembl" id="ENSMMOP00000012791.1"/>
    </source>
</evidence>
<organism evidence="2 3">
    <name type="scientific">Mola mola</name>
    <name type="common">Ocean sunfish</name>
    <name type="synonym">Tetraodon mola</name>
    <dbReference type="NCBI Taxonomy" id="94237"/>
    <lineage>
        <taxon>Eukaryota</taxon>
        <taxon>Metazoa</taxon>
        <taxon>Chordata</taxon>
        <taxon>Craniata</taxon>
        <taxon>Vertebrata</taxon>
        <taxon>Euteleostomi</taxon>
        <taxon>Actinopterygii</taxon>
        <taxon>Neopterygii</taxon>
        <taxon>Teleostei</taxon>
        <taxon>Neoteleostei</taxon>
        <taxon>Acanthomorphata</taxon>
        <taxon>Eupercaria</taxon>
        <taxon>Tetraodontiformes</taxon>
        <taxon>Molidae</taxon>
        <taxon>Mola</taxon>
    </lineage>
</organism>
<dbReference type="Proteomes" id="UP000261620">
    <property type="component" value="Unplaced"/>
</dbReference>
<evidence type="ECO:0000256" key="1">
    <source>
        <dbReference type="SAM" id="MobiDB-lite"/>
    </source>
</evidence>
<reference evidence="2" key="1">
    <citation type="submission" date="2025-08" db="UniProtKB">
        <authorList>
            <consortium name="Ensembl"/>
        </authorList>
    </citation>
    <scope>IDENTIFICATION</scope>
</reference>
<proteinExistence type="predicted"/>
<feature type="region of interest" description="Disordered" evidence="1">
    <location>
        <begin position="60"/>
        <end position="96"/>
    </location>
</feature>
<dbReference type="AlphaFoldDB" id="A0A3Q3W889"/>
<evidence type="ECO:0000313" key="3">
    <source>
        <dbReference type="Proteomes" id="UP000261620"/>
    </source>
</evidence>
<name>A0A3Q3W889_MOLML</name>
<feature type="compositionally biased region" description="Polar residues" evidence="1">
    <location>
        <begin position="68"/>
        <end position="78"/>
    </location>
</feature>
<feature type="region of interest" description="Disordered" evidence="1">
    <location>
        <begin position="1"/>
        <end position="23"/>
    </location>
</feature>
<accession>A0A3Q3W889</accession>
<protein>
    <submittedName>
        <fullName evidence="2">Uncharacterized protein</fullName>
    </submittedName>
</protein>
<dbReference type="Ensembl" id="ENSMMOT00000013002.1">
    <property type="protein sequence ID" value="ENSMMOP00000012791.1"/>
    <property type="gene ID" value="ENSMMOG00000009832.1"/>
</dbReference>